<evidence type="ECO:0000313" key="2">
    <source>
        <dbReference type="EMBL" id="KAJ8780259.1"/>
    </source>
</evidence>
<name>A0AB34GP98_ESCRO</name>
<evidence type="ECO:0000256" key="1">
    <source>
        <dbReference type="SAM" id="MobiDB-lite"/>
    </source>
</evidence>
<feature type="region of interest" description="Disordered" evidence="1">
    <location>
        <begin position="1"/>
        <end position="93"/>
    </location>
</feature>
<dbReference type="EMBL" id="JAIQCJ010002164">
    <property type="protein sequence ID" value="KAJ8780259.1"/>
    <property type="molecule type" value="Genomic_DNA"/>
</dbReference>
<comment type="caution">
    <text evidence="2">The sequence shown here is derived from an EMBL/GenBank/DDBJ whole genome shotgun (WGS) entry which is preliminary data.</text>
</comment>
<organism evidence="2 3">
    <name type="scientific">Eschrichtius robustus</name>
    <name type="common">California gray whale</name>
    <name type="synonym">Eschrichtius gibbosus</name>
    <dbReference type="NCBI Taxonomy" id="9764"/>
    <lineage>
        <taxon>Eukaryota</taxon>
        <taxon>Metazoa</taxon>
        <taxon>Chordata</taxon>
        <taxon>Craniata</taxon>
        <taxon>Vertebrata</taxon>
        <taxon>Euteleostomi</taxon>
        <taxon>Mammalia</taxon>
        <taxon>Eutheria</taxon>
        <taxon>Laurasiatheria</taxon>
        <taxon>Artiodactyla</taxon>
        <taxon>Whippomorpha</taxon>
        <taxon>Cetacea</taxon>
        <taxon>Mysticeti</taxon>
        <taxon>Eschrichtiidae</taxon>
        <taxon>Eschrichtius</taxon>
    </lineage>
</organism>
<feature type="compositionally biased region" description="Basic and acidic residues" evidence="1">
    <location>
        <begin position="13"/>
        <end position="35"/>
    </location>
</feature>
<dbReference type="AlphaFoldDB" id="A0AB34GP98"/>
<dbReference type="Proteomes" id="UP001159641">
    <property type="component" value="Unassembled WGS sequence"/>
</dbReference>
<proteinExistence type="predicted"/>
<sequence length="93" mass="9805">MPGMGAELTARGAEQREQGENEAAKDGCVRGKENTTKVAVKSATPPTALPKGLLGTDRDSEDGGDRPERHGERATALFSDESEGSYHFCPTGN</sequence>
<evidence type="ECO:0000313" key="3">
    <source>
        <dbReference type="Proteomes" id="UP001159641"/>
    </source>
</evidence>
<feature type="compositionally biased region" description="Basic and acidic residues" evidence="1">
    <location>
        <begin position="56"/>
        <end position="73"/>
    </location>
</feature>
<reference evidence="2 3" key="1">
    <citation type="submission" date="2022-11" db="EMBL/GenBank/DDBJ databases">
        <title>Whole genome sequence of Eschrichtius robustus ER-17-0199.</title>
        <authorList>
            <person name="Bruniche-Olsen A."/>
            <person name="Black A.N."/>
            <person name="Fields C.J."/>
            <person name="Walden K."/>
            <person name="Dewoody J.A."/>
        </authorList>
    </citation>
    <scope>NUCLEOTIDE SEQUENCE [LARGE SCALE GENOMIC DNA]</scope>
    <source>
        <strain evidence="2">ER-17-0199</strain>
        <tissue evidence="2">Blubber</tissue>
    </source>
</reference>
<gene>
    <name evidence="2" type="ORF">J1605_011862</name>
</gene>
<accession>A0AB34GP98</accession>
<protein>
    <submittedName>
        <fullName evidence="2">Uncharacterized protein</fullName>
    </submittedName>
</protein>
<keyword evidence="3" id="KW-1185">Reference proteome</keyword>